<dbReference type="PANTHER" id="PTHR47706">
    <property type="entry name" value="NMRA-LIKE FAMILY PROTEIN"/>
    <property type="match status" value="1"/>
</dbReference>
<dbReference type="Gene3D" id="3.40.50.720">
    <property type="entry name" value="NAD(P)-binding Rossmann-like Domain"/>
    <property type="match status" value="1"/>
</dbReference>
<evidence type="ECO:0000256" key="1">
    <source>
        <dbReference type="ARBA" id="ARBA00022857"/>
    </source>
</evidence>
<dbReference type="GO" id="GO:0016491">
    <property type="term" value="F:oxidoreductase activity"/>
    <property type="evidence" value="ECO:0007669"/>
    <property type="project" value="UniProtKB-KW"/>
</dbReference>
<sequence>MSNATYTSFAIFGAGGQIGKFITEALVAKGANILILTRPSSKTSAAPGTQLERVDYTDVGAVAAAFKKHRVEVVVSAVGLEPQALDSQETIARAAAQAGVQLFVPSEYGNPTYGAKEGLWGKKSRVVELLKELKMPFLCLYAGVFTEYLPGLLCVDSGKCLIAGEGKTPFSTTSMSEIGGYLAFVLTTLPPSQLSDRFLRIEGDRGSLHDFAVRLFADKVPVVEHVAVLPAASAPHAEFLAFLHREFDSGSGDSRWDCVSGKRIEGAEGNHNALWEGHKWRDAREVLGL</sequence>
<reference evidence="5" key="1">
    <citation type="journal article" date="2012" name="Science">
        <title>The Paleozoic origin of enzymatic lignin decomposition reconstructed from 31 fungal genomes.</title>
        <authorList>
            <person name="Floudas D."/>
            <person name="Binder M."/>
            <person name="Riley R."/>
            <person name="Barry K."/>
            <person name="Blanchette R.A."/>
            <person name="Henrissat B."/>
            <person name="Martinez A.T."/>
            <person name="Otillar R."/>
            <person name="Spatafora J.W."/>
            <person name="Yadav J.S."/>
            <person name="Aerts A."/>
            <person name="Benoit I."/>
            <person name="Boyd A."/>
            <person name="Carlson A."/>
            <person name="Copeland A."/>
            <person name="Coutinho P.M."/>
            <person name="de Vries R.P."/>
            <person name="Ferreira P."/>
            <person name="Findley K."/>
            <person name="Foster B."/>
            <person name="Gaskell J."/>
            <person name="Glotzer D."/>
            <person name="Gorecki P."/>
            <person name="Heitman J."/>
            <person name="Hesse C."/>
            <person name="Hori C."/>
            <person name="Igarashi K."/>
            <person name="Jurgens J.A."/>
            <person name="Kallen N."/>
            <person name="Kersten P."/>
            <person name="Kohler A."/>
            <person name="Kuees U."/>
            <person name="Kumar T.K.A."/>
            <person name="Kuo A."/>
            <person name="LaButti K."/>
            <person name="Larrondo L.F."/>
            <person name="Lindquist E."/>
            <person name="Ling A."/>
            <person name="Lombard V."/>
            <person name="Lucas S."/>
            <person name="Lundell T."/>
            <person name="Martin R."/>
            <person name="McLaughlin D.J."/>
            <person name="Morgenstern I."/>
            <person name="Morin E."/>
            <person name="Murat C."/>
            <person name="Nagy L.G."/>
            <person name="Nolan M."/>
            <person name="Ohm R.A."/>
            <person name="Patyshakuliyeva A."/>
            <person name="Rokas A."/>
            <person name="Ruiz-Duenas F.J."/>
            <person name="Sabat G."/>
            <person name="Salamov A."/>
            <person name="Samejima M."/>
            <person name="Schmutz J."/>
            <person name="Slot J.C."/>
            <person name="St John F."/>
            <person name="Stenlid J."/>
            <person name="Sun H."/>
            <person name="Sun S."/>
            <person name="Syed K."/>
            <person name="Tsang A."/>
            <person name="Wiebenga A."/>
            <person name="Young D."/>
            <person name="Pisabarro A."/>
            <person name="Eastwood D.C."/>
            <person name="Martin F."/>
            <person name="Cullen D."/>
            <person name="Grigoriev I.V."/>
            <person name="Hibbett D.S."/>
        </authorList>
    </citation>
    <scope>NUCLEOTIDE SEQUENCE [LARGE SCALE GENOMIC DNA]</scope>
    <source>
        <strain evidence="5">RWD-64-598 SS2</strain>
    </source>
</reference>
<dbReference type="EMBL" id="JH711574">
    <property type="protein sequence ID" value="EIW85557.1"/>
    <property type="molecule type" value="Genomic_DNA"/>
</dbReference>
<evidence type="ECO:0000313" key="4">
    <source>
        <dbReference type="EMBL" id="EIW85557.1"/>
    </source>
</evidence>
<protein>
    <submittedName>
        <fullName evidence="4">NAD(P)-binding protein</fullName>
    </submittedName>
</protein>
<dbReference type="InterPro" id="IPR008030">
    <property type="entry name" value="NmrA-like"/>
</dbReference>
<keyword evidence="1" id="KW-0521">NADP</keyword>
<evidence type="ECO:0000259" key="3">
    <source>
        <dbReference type="Pfam" id="PF05368"/>
    </source>
</evidence>
<dbReference type="InterPro" id="IPR036291">
    <property type="entry name" value="NAD(P)-bd_dom_sf"/>
</dbReference>
<keyword evidence="2" id="KW-0560">Oxidoreductase</keyword>
<gene>
    <name evidence="4" type="ORF">CONPUDRAFT_135255</name>
</gene>
<dbReference type="AlphaFoldDB" id="A0A5M3N2Q0"/>
<keyword evidence="5" id="KW-1185">Reference proteome</keyword>
<dbReference type="PANTHER" id="PTHR47706:SF9">
    <property type="entry name" value="NMRA-LIKE DOMAIN-CONTAINING PROTEIN-RELATED"/>
    <property type="match status" value="1"/>
</dbReference>
<organism evidence="4 5">
    <name type="scientific">Coniophora puteana (strain RWD-64-598)</name>
    <name type="common">Brown rot fungus</name>
    <dbReference type="NCBI Taxonomy" id="741705"/>
    <lineage>
        <taxon>Eukaryota</taxon>
        <taxon>Fungi</taxon>
        <taxon>Dikarya</taxon>
        <taxon>Basidiomycota</taxon>
        <taxon>Agaricomycotina</taxon>
        <taxon>Agaricomycetes</taxon>
        <taxon>Agaricomycetidae</taxon>
        <taxon>Boletales</taxon>
        <taxon>Coniophorineae</taxon>
        <taxon>Coniophoraceae</taxon>
        <taxon>Coniophora</taxon>
    </lineage>
</organism>
<dbReference type="RefSeq" id="XP_007765007.1">
    <property type="nucleotide sequence ID" value="XM_007766817.1"/>
</dbReference>
<dbReference type="Pfam" id="PF05368">
    <property type="entry name" value="NmrA"/>
    <property type="match status" value="1"/>
</dbReference>
<dbReference type="OMA" id="HREFDSG"/>
<dbReference type="SUPFAM" id="SSF51735">
    <property type="entry name" value="NAD(P)-binding Rossmann-fold domains"/>
    <property type="match status" value="1"/>
</dbReference>
<feature type="domain" description="NmrA-like" evidence="3">
    <location>
        <begin position="10"/>
        <end position="148"/>
    </location>
</feature>
<evidence type="ECO:0000313" key="5">
    <source>
        <dbReference type="Proteomes" id="UP000053558"/>
    </source>
</evidence>
<dbReference type="OrthoDB" id="5283654at2759"/>
<dbReference type="InterPro" id="IPR051609">
    <property type="entry name" value="NmrA/Isoflavone_reductase-like"/>
</dbReference>
<dbReference type="KEGG" id="cput:CONPUDRAFT_135255"/>
<name>A0A5M3N2Q0_CONPW</name>
<dbReference type="Proteomes" id="UP000053558">
    <property type="component" value="Unassembled WGS sequence"/>
</dbReference>
<evidence type="ECO:0000256" key="2">
    <source>
        <dbReference type="ARBA" id="ARBA00023002"/>
    </source>
</evidence>
<accession>A0A5M3N2Q0</accession>
<comment type="caution">
    <text evidence="4">The sequence shown here is derived from an EMBL/GenBank/DDBJ whole genome shotgun (WGS) entry which is preliminary data.</text>
</comment>
<proteinExistence type="predicted"/>
<dbReference type="GeneID" id="19200734"/>